<protein>
    <submittedName>
        <fullName evidence="1">Uncharacterized protein</fullName>
    </submittedName>
</protein>
<name>A0A917TU21_9ACTN</name>
<organism evidence="1 2">
    <name type="scientific">Dactylosporangium sucinum</name>
    <dbReference type="NCBI Taxonomy" id="1424081"/>
    <lineage>
        <taxon>Bacteria</taxon>
        <taxon>Bacillati</taxon>
        <taxon>Actinomycetota</taxon>
        <taxon>Actinomycetes</taxon>
        <taxon>Micromonosporales</taxon>
        <taxon>Micromonosporaceae</taxon>
        <taxon>Dactylosporangium</taxon>
    </lineage>
</organism>
<dbReference type="Proteomes" id="UP000642070">
    <property type="component" value="Unassembled WGS sequence"/>
</dbReference>
<dbReference type="InterPro" id="IPR017853">
    <property type="entry name" value="GH"/>
</dbReference>
<accession>A0A917TU21</accession>
<reference evidence="1" key="2">
    <citation type="submission" date="2020-09" db="EMBL/GenBank/DDBJ databases">
        <authorList>
            <person name="Sun Q."/>
            <person name="Ohkuma M."/>
        </authorList>
    </citation>
    <scope>NUCLEOTIDE SEQUENCE</scope>
    <source>
        <strain evidence="1">JCM 19831</strain>
    </source>
</reference>
<evidence type="ECO:0000313" key="2">
    <source>
        <dbReference type="Proteomes" id="UP000642070"/>
    </source>
</evidence>
<proteinExistence type="predicted"/>
<gene>
    <name evidence="1" type="ORF">GCM10007977_043500</name>
</gene>
<dbReference type="EMBL" id="BMPI01000020">
    <property type="protein sequence ID" value="GGM37391.1"/>
    <property type="molecule type" value="Genomic_DNA"/>
</dbReference>
<dbReference type="AlphaFoldDB" id="A0A917TU21"/>
<keyword evidence="2" id="KW-1185">Reference proteome</keyword>
<dbReference type="SUPFAM" id="SSF51445">
    <property type="entry name" value="(Trans)glycosidases"/>
    <property type="match status" value="1"/>
</dbReference>
<comment type="caution">
    <text evidence="1">The sequence shown here is derived from an EMBL/GenBank/DDBJ whole genome shotgun (WGS) entry which is preliminary data.</text>
</comment>
<dbReference type="Gene3D" id="3.20.20.80">
    <property type="entry name" value="Glycosidases"/>
    <property type="match status" value="1"/>
</dbReference>
<sequence length="467" mass="52381">MSMSPLVGIQVGAISFADEGVETVLDTVAEKAAVNTVFVATQAFDRGLAGRQTWYRPWPGHGPEEKDDVHLGGSFVEQHAEFYGGTVLGPHRARDAEVVGFDALDDVIPAARERGIAVYSFVLENTHSGLTRHVPNWPKVLQVDAWGRADAYACLRNPDYQNWWLSLVEDQVKSYRLDGIMWGSERNGPLDNALGDGGFARNGNPYCFCRWCTEAGEREGIDVRRARQGYLELDRLLNDEAPDVPVGDSSFIRFLRLLGTCPEIVAWDALWHRGYEEFQARLYGAVKFLNPEVRVGWHIWHHNSFSPWYRSQLDFAKMSSYSDFVKPVLYNNCAGYRLHHYIRTVAGRLFRGVPEQTVYDLFRTSLGYDEAIAFEDLPSVGLSPDYVLRETRRTVAATAGRVAVYPGLDINIPTPDHVRQTTPDEVRKSVRAALDGGADGVLLSRKYSEMTFANLEAAGEELRSRNA</sequence>
<evidence type="ECO:0000313" key="1">
    <source>
        <dbReference type="EMBL" id="GGM37391.1"/>
    </source>
</evidence>
<reference evidence="1" key="1">
    <citation type="journal article" date="2014" name="Int. J. Syst. Evol. Microbiol.">
        <title>Complete genome sequence of Corynebacterium casei LMG S-19264T (=DSM 44701T), isolated from a smear-ripened cheese.</title>
        <authorList>
            <consortium name="US DOE Joint Genome Institute (JGI-PGF)"/>
            <person name="Walter F."/>
            <person name="Albersmeier A."/>
            <person name="Kalinowski J."/>
            <person name="Ruckert C."/>
        </authorList>
    </citation>
    <scope>NUCLEOTIDE SEQUENCE</scope>
    <source>
        <strain evidence="1">JCM 19831</strain>
    </source>
</reference>